<evidence type="ECO:0000313" key="2">
    <source>
        <dbReference type="EMBL" id="EIW51913.1"/>
    </source>
</evidence>
<keyword evidence="3" id="KW-1185">Reference proteome</keyword>
<feature type="region of interest" description="Disordered" evidence="1">
    <location>
        <begin position="374"/>
        <end position="416"/>
    </location>
</feature>
<feature type="compositionally biased region" description="Acidic residues" evidence="1">
    <location>
        <begin position="401"/>
        <end position="411"/>
    </location>
</feature>
<name>R7S7A8_TRAVS</name>
<feature type="compositionally biased region" description="Polar residues" evidence="1">
    <location>
        <begin position="374"/>
        <end position="391"/>
    </location>
</feature>
<dbReference type="GeneID" id="19412402"/>
<dbReference type="RefSeq" id="XP_008044983.1">
    <property type="nucleotide sequence ID" value="XM_008046792.1"/>
</dbReference>
<sequence length="454" mass="48874">MPSTWDVINIVLAVLSLVSLRGLFKLFASRLPPGRLKTINTELADMQNLLVNLERERYPHGAAMLHQFTSRLKQFNGRAANLSLDVSRWKDKGLLGRYVHWAEWSELLHICKELQDGLANMRVHLHQLPPPYYTSAYADYYVQATPSDILRDTAAYTDDVQATSPYTDDVLEKPSDGSSDTASPAYVDRDVQVIPSETSSDAVSYRDEEQVPVILIDVDVSSGTTANADDVHETLSNASPDTAVAASSSSSTPTLVSSDTYNGQATPDTALSSSPTTPDVSDTLAYANDVQITLANASSDTAASSSSTATLVESSTSAPSSPPKTSSPPLPAPAPAQITEPAAVHDKVDVVPRTPSPVLEAPEQVMRETIPAGQSHTSALQAHPEQSSITSRHGHTARDDSDYDTDSEDSLEGYGSEVVGSFLMPVGSVPSDLVGVHWRKPKHKRRPRNAKKNS</sequence>
<feature type="compositionally biased region" description="Low complexity" evidence="1">
    <location>
        <begin position="298"/>
        <end position="319"/>
    </location>
</feature>
<organism evidence="2 3">
    <name type="scientific">Trametes versicolor (strain FP-101664)</name>
    <name type="common">White-rot fungus</name>
    <name type="synonym">Coriolus versicolor</name>
    <dbReference type="NCBI Taxonomy" id="717944"/>
    <lineage>
        <taxon>Eukaryota</taxon>
        <taxon>Fungi</taxon>
        <taxon>Dikarya</taxon>
        <taxon>Basidiomycota</taxon>
        <taxon>Agaricomycotina</taxon>
        <taxon>Agaricomycetes</taxon>
        <taxon>Polyporales</taxon>
        <taxon>Polyporaceae</taxon>
        <taxon>Trametes</taxon>
    </lineage>
</organism>
<dbReference type="AlphaFoldDB" id="R7S7A8"/>
<dbReference type="Proteomes" id="UP000054317">
    <property type="component" value="Unassembled WGS sequence"/>
</dbReference>
<accession>R7S7A8</accession>
<dbReference type="EMBL" id="JH711797">
    <property type="protein sequence ID" value="EIW51913.1"/>
    <property type="molecule type" value="Genomic_DNA"/>
</dbReference>
<dbReference type="KEGG" id="tvs:TRAVEDRAFT_24666"/>
<feature type="region of interest" description="Disordered" evidence="1">
    <location>
        <begin position="431"/>
        <end position="454"/>
    </location>
</feature>
<protein>
    <submittedName>
        <fullName evidence="2">Uncharacterized protein</fullName>
    </submittedName>
</protein>
<evidence type="ECO:0000256" key="1">
    <source>
        <dbReference type="SAM" id="MobiDB-lite"/>
    </source>
</evidence>
<proteinExistence type="predicted"/>
<dbReference type="OMA" id="HICKELQ"/>
<feature type="compositionally biased region" description="Low complexity" evidence="1">
    <location>
        <begin position="272"/>
        <end position="282"/>
    </location>
</feature>
<gene>
    <name evidence="2" type="ORF">TRAVEDRAFT_24666</name>
</gene>
<feature type="region of interest" description="Disordered" evidence="1">
    <location>
        <begin position="236"/>
        <end position="282"/>
    </location>
</feature>
<feature type="region of interest" description="Disordered" evidence="1">
    <location>
        <begin position="165"/>
        <end position="188"/>
    </location>
</feature>
<feature type="compositionally biased region" description="Low complexity" evidence="1">
    <location>
        <begin position="238"/>
        <end position="260"/>
    </location>
</feature>
<reference evidence="3" key="1">
    <citation type="journal article" date="2012" name="Science">
        <title>The Paleozoic origin of enzymatic lignin decomposition reconstructed from 31 fungal genomes.</title>
        <authorList>
            <person name="Floudas D."/>
            <person name="Binder M."/>
            <person name="Riley R."/>
            <person name="Barry K."/>
            <person name="Blanchette R.A."/>
            <person name="Henrissat B."/>
            <person name="Martinez A.T."/>
            <person name="Otillar R."/>
            <person name="Spatafora J.W."/>
            <person name="Yadav J.S."/>
            <person name="Aerts A."/>
            <person name="Benoit I."/>
            <person name="Boyd A."/>
            <person name="Carlson A."/>
            <person name="Copeland A."/>
            <person name="Coutinho P.M."/>
            <person name="de Vries R.P."/>
            <person name="Ferreira P."/>
            <person name="Findley K."/>
            <person name="Foster B."/>
            <person name="Gaskell J."/>
            <person name="Glotzer D."/>
            <person name="Gorecki P."/>
            <person name="Heitman J."/>
            <person name="Hesse C."/>
            <person name="Hori C."/>
            <person name="Igarashi K."/>
            <person name="Jurgens J.A."/>
            <person name="Kallen N."/>
            <person name="Kersten P."/>
            <person name="Kohler A."/>
            <person name="Kuees U."/>
            <person name="Kumar T.K.A."/>
            <person name="Kuo A."/>
            <person name="LaButti K."/>
            <person name="Larrondo L.F."/>
            <person name="Lindquist E."/>
            <person name="Ling A."/>
            <person name="Lombard V."/>
            <person name="Lucas S."/>
            <person name="Lundell T."/>
            <person name="Martin R."/>
            <person name="McLaughlin D.J."/>
            <person name="Morgenstern I."/>
            <person name="Morin E."/>
            <person name="Murat C."/>
            <person name="Nagy L.G."/>
            <person name="Nolan M."/>
            <person name="Ohm R.A."/>
            <person name="Patyshakuliyeva A."/>
            <person name="Rokas A."/>
            <person name="Ruiz-Duenas F.J."/>
            <person name="Sabat G."/>
            <person name="Salamov A."/>
            <person name="Samejima M."/>
            <person name="Schmutz J."/>
            <person name="Slot J.C."/>
            <person name="St John F."/>
            <person name="Stenlid J."/>
            <person name="Sun H."/>
            <person name="Sun S."/>
            <person name="Syed K."/>
            <person name="Tsang A."/>
            <person name="Wiebenga A."/>
            <person name="Young D."/>
            <person name="Pisabarro A."/>
            <person name="Eastwood D.C."/>
            <person name="Martin F."/>
            <person name="Cullen D."/>
            <person name="Grigoriev I.V."/>
            <person name="Hibbett D.S."/>
        </authorList>
    </citation>
    <scope>NUCLEOTIDE SEQUENCE [LARGE SCALE GENOMIC DNA]</scope>
    <source>
        <strain evidence="3">FP-101664</strain>
    </source>
</reference>
<feature type="compositionally biased region" description="Polar residues" evidence="1">
    <location>
        <begin position="261"/>
        <end position="271"/>
    </location>
</feature>
<evidence type="ECO:0000313" key="3">
    <source>
        <dbReference type="Proteomes" id="UP000054317"/>
    </source>
</evidence>
<feature type="compositionally biased region" description="Basic residues" evidence="1">
    <location>
        <begin position="437"/>
        <end position="454"/>
    </location>
</feature>
<feature type="compositionally biased region" description="Pro residues" evidence="1">
    <location>
        <begin position="320"/>
        <end position="334"/>
    </location>
</feature>
<feature type="region of interest" description="Disordered" evidence="1">
    <location>
        <begin position="298"/>
        <end position="336"/>
    </location>
</feature>